<dbReference type="EMBL" id="BMAW01017666">
    <property type="protein sequence ID" value="GFT55065.1"/>
    <property type="molecule type" value="Genomic_DNA"/>
</dbReference>
<dbReference type="PANTHER" id="PTHR31594">
    <property type="entry name" value="AIG1-TYPE G DOMAIN-CONTAINING PROTEIN"/>
    <property type="match status" value="1"/>
</dbReference>
<comment type="caution">
    <text evidence="1">The sequence shown here is derived from an EMBL/GenBank/DDBJ whole genome shotgun (WGS) entry which is preliminary data.</text>
</comment>
<gene>
    <name evidence="1" type="ORF">NPIL_322001</name>
</gene>
<accession>A0A8X6TWX2</accession>
<dbReference type="PANTHER" id="PTHR31594:SF14">
    <property type="entry name" value="FIBRONECTIN TYPE-III DOMAIN-CONTAINING PROTEIN"/>
    <property type="match status" value="1"/>
</dbReference>
<keyword evidence="2" id="KW-1185">Reference proteome</keyword>
<name>A0A8X6TWX2_NEPPI</name>
<evidence type="ECO:0000313" key="1">
    <source>
        <dbReference type="EMBL" id="GFT55065.1"/>
    </source>
</evidence>
<dbReference type="InterPro" id="IPR052090">
    <property type="entry name" value="Cytolytic_pore-forming_toxin"/>
</dbReference>
<dbReference type="OrthoDB" id="6423392at2759"/>
<evidence type="ECO:0000313" key="2">
    <source>
        <dbReference type="Proteomes" id="UP000887013"/>
    </source>
</evidence>
<dbReference type="Proteomes" id="UP000887013">
    <property type="component" value="Unassembled WGS sequence"/>
</dbReference>
<organism evidence="1 2">
    <name type="scientific">Nephila pilipes</name>
    <name type="common">Giant wood spider</name>
    <name type="synonym">Nephila maculata</name>
    <dbReference type="NCBI Taxonomy" id="299642"/>
    <lineage>
        <taxon>Eukaryota</taxon>
        <taxon>Metazoa</taxon>
        <taxon>Ecdysozoa</taxon>
        <taxon>Arthropoda</taxon>
        <taxon>Chelicerata</taxon>
        <taxon>Arachnida</taxon>
        <taxon>Araneae</taxon>
        <taxon>Araneomorphae</taxon>
        <taxon>Entelegynae</taxon>
        <taxon>Araneoidea</taxon>
        <taxon>Nephilidae</taxon>
        <taxon>Nephila</taxon>
    </lineage>
</organism>
<reference evidence="1" key="1">
    <citation type="submission" date="2020-08" db="EMBL/GenBank/DDBJ databases">
        <title>Multicomponent nature underlies the extraordinary mechanical properties of spider dragline silk.</title>
        <authorList>
            <person name="Kono N."/>
            <person name="Nakamura H."/>
            <person name="Mori M."/>
            <person name="Yoshida Y."/>
            <person name="Ohtoshi R."/>
            <person name="Malay A.D."/>
            <person name="Moran D.A.P."/>
            <person name="Tomita M."/>
            <person name="Numata K."/>
            <person name="Arakawa K."/>
        </authorList>
    </citation>
    <scope>NUCLEOTIDE SEQUENCE</scope>
</reference>
<sequence length="607" mass="67822">MIRKVITDFYLCVCISDIQTAGILSHWDFLDACELNTYIAMTNTIIPVLAAMYLGSTFNLIKYQKGNADVFDQKTLEGNLQVIDRSFTRSQYKLVETSTQAREFLDISGALSLRIKKGDIVVDGTGAYLRDTANRQKFVELLVRVQHETVTETIPSHLQPKTDWMSMSPETVGTHYVRSIIYGGELIASLRLKANNREEREIIKAAVSANLQLTGTFDLNANGSFDKLRKDLAGMYNEDIKVMATKSPSSPPQTVEELMKLVANYPKEINTINNGKGKALRAELYPLSSLKADYPNYLPNSAINSLLNDVETKYDDIRTVMHEIIPWNNKRLESTEEEDEMVDEMYNALQKAQSEFHKAINDLDVSIDGKVDQFAKAFEAYGTGKNNIPNRFQRWFWKLKHEITKEPIVWEKPDGSGAVYIHWGSETCPSSSSSDVESGFAGTGAVSLLYSGRAAGTLSKSWAGGRNFECMKTKDPKISRAISTQPKPALLDAVEYRTLIEPEKSRPIPCAACMVPETVAVKTLYAQTSCPKNWRKEYSGITMADSSSNVDGDFICLNKEVFETPSESEAGANNSKLNPVWMSCEKCDGEKIVPCVVCSYENRSQIE</sequence>
<protein>
    <submittedName>
        <fullName evidence="1">MACPF domain-containing protein</fullName>
    </submittedName>
</protein>
<proteinExistence type="predicted"/>
<dbReference type="AlphaFoldDB" id="A0A8X6TWX2"/>